<protein>
    <submittedName>
        <fullName evidence="5">Alanine--tRNA ligase</fullName>
    </submittedName>
</protein>
<feature type="domain" description="Threonyl/alanyl tRNA synthetase SAD" evidence="4">
    <location>
        <begin position="184"/>
        <end position="226"/>
    </location>
</feature>
<dbReference type="Pfam" id="PF07973">
    <property type="entry name" value="tRNA_SAD"/>
    <property type="match status" value="1"/>
</dbReference>
<dbReference type="GO" id="GO:0043039">
    <property type="term" value="P:tRNA aminoacylation"/>
    <property type="evidence" value="ECO:0007669"/>
    <property type="project" value="InterPro"/>
</dbReference>
<keyword evidence="5" id="KW-0436">Ligase</keyword>
<dbReference type="PANTHER" id="PTHR43462:SF1">
    <property type="entry name" value="ALANYL-TRNA EDITING PROTEIN AARSD1"/>
    <property type="match status" value="1"/>
</dbReference>
<dbReference type="InterPro" id="IPR051335">
    <property type="entry name" value="Alanyl-tRNA_Editing_Enzymes"/>
</dbReference>
<dbReference type="AlphaFoldDB" id="A0A5E4PGQ8"/>
<organism evidence="5 6">
    <name type="scientific">Aquicella siphonis</name>
    <dbReference type="NCBI Taxonomy" id="254247"/>
    <lineage>
        <taxon>Bacteria</taxon>
        <taxon>Pseudomonadati</taxon>
        <taxon>Pseudomonadota</taxon>
        <taxon>Gammaproteobacteria</taxon>
        <taxon>Legionellales</taxon>
        <taxon>Coxiellaceae</taxon>
        <taxon>Aquicella</taxon>
    </lineage>
</organism>
<evidence type="ECO:0000313" key="5">
    <source>
        <dbReference type="EMBL" id="VVC75501.1"/>
    </source>
</evidence>
<name>A0A5E4PGQ8_9COXI</name>
<dbReference type="InterPro" id="IPR018163">
    <property type="entry name" value="Thr/Ala-tRNA-synth_IIc_edit"/>
</dbReference>
<evidence type="ECO:0000313" key="6">
    <source>
        <dbReference type="Proteomes" id="UP000324194"/>
    </source>
</evidence>
<keyword evidence="6" id="KW-1185">Reference proteome</keyword>
<reference evidence="5 6" key="1">
    <citation type="submission" date="2019-08" db="EMBL/GenBank/DDBJ databases">
        <authorList>
            <person name="Guy L."/>
        </authorList>
    </citation>
    <scope>NUCLEOTIDE SEQUENCE [LARGE SCALE GENOMIC DNA]</scope>
    <source>
        <strain evidence="5 6">SGT-108</strain>
    </source>
</reference>
<dbReference type="Proteomes" id="UP000324194">
    <property type="component" value="Chromosome 1"/>
</dbReference>
<dbReference type="InterPro" id="IPR009000">
    <property type="entry name" value="Transl_B-barrel_sf"/>
</dbReference>
<evidence type="ECO:0000259" key="4">
    <source>
        <dbReference type="SMART" id="SM00863"/>
    </source>
</evidence>
<sequence>MGESHGINQEIFTLALGRSLMRKIFWDDPYQCELITHIVSVNGNRILLEETIAFSFSGGQESDAASINGIEVARSEMDGQLIYYILPEGHGLVSGERVKMLIDWPRRYRLMRLHFAAELILELVTRKLGILKIGAHIAETKARIDFACHANLSSELDGIIMEYNDIIAADREIKTGFSDVDNQRRFWEIDGFSRVSCGGTHVKSTAEVGYVTLKRVNIGSGKERIEIKLLDDTPAPADRNHRAT</sequence>
<keyword evidence="2" id="KW-0479">Metal-binding</keyword>
<dbReference type="GO" id="GO:0046872">
    <property type="term" value="F:metal ion binding"/>
    <property type="evidence" value="ECO:0007669"/>
    <property type="project" value="UniProtKB-KW"/>
</dbReference>
<dbReference type="EMBL" id="LR699119">
    <property type="protein sequence ID" value="VVC75501.1"/>
    <property type="molecule type" value="Genomic_DNA"/>
</dbReference>
<dbReference type="SUPFAM" id="SSF50447">
    <property type="entry name" value="Translation proteins"/>
    <property type="match status" value="1"/>
</dbReference>
<accession>A0A5E4PGQ8</accession>
<dbReference type="SUPFAM" id="SSF55186">
    <property type="entry name" value="ThrRS/AlaRS common domain"/>
    <property type="match status" value="1"/>
</dbReference>
<dbReference type="GO" id="GO:0004812">
    <property type="term" value="F:aminoacyl-tRNA ligase activity"/>
    <property type="evidence" value="ECO:0007669"/>
    <property type="project" value="InterPro"/>
</dbReference>
<keyword evidence="3" id="KW-0862">Zinc</keyword>
<dbReference type="GO" id="GO:0005524">
    <property type="term" value="F:ATP binding"/>
    <property type="evidence" value="ECO:0007669"/>
    <property type="project" value="InterPro"/>
</dbReference>
<comment type="cofactor">
    <cofactor evidence="1">
        <name>Zn(2+)</name>
        <dbReference type="ChEBI" id="CHEBI:29105"/>
    </cofactor>
</comment>
<dbReference type="Gene3D" id="2.40.30.130">
    <property type="match status" value="1"/>
</dbReference>
<evidence type="ECO:0000256" key="1">
    <source>
        <dbReference type="ARBA" id="ARBA00001947"/>
    </source>
</evidence>
<dbReference type="Gene3D" id="3.30.980.10">
    <property type="entry name" value="Threonyl-trna Synthetase, Chain A, domain 2"/>
    <property type="match status" value="1"/>
</dbReference>
<dbReference type="GO" id="GO:0002161">
    <property type="term" value="F:aminoacyl-tRNA deacylase activity"/>
    <property type="evidence" value="ECO:0007669"/>
    <property type="project" value="UniProtKB-ARBA"/>
</dbReference>
<evidence type="ECO:0000256" key="2">
    <source>
        <dbReference type="ARBA" id="ARBA00022723"/>
    </source>
</evidence>
<evidence type="ECO:0000256" key="3">
    <source>
        <dbReference type="ARBA" id="ARBA00022833"/>
    </source>
</evidence>
<dbReference type="PANTHER" id="PTHR43462">
    <property type="entry name" value="ALANYL-TRNA EDITING PROTEIN"/>
    <property type="match status" value="1"/>
</dbReference>
<proteinExistence type="predicted"/>
<dbReference type="KEGG" id="asip:AQUSIP_07910"/>
<dbReference type="SMART" id="SM00863">
    <property type="entry name" value="tRNA_SAD"/>
    <property type="match status" value="1"/>
</dbReference>
<gene>
    <name evidence="5" type="primary">alaS_1</name>
    <name evidence="5" type="ORF">AQUSIP_07910</name>
</gene>
<dbReference type="InterPro" id="IPR012947">
    <property type="entry name" value="tRNA_SAD"/>
</dbReference>